<dbReference type="AlphaFoldDB" id="A0AAE9DUU3"/>
<feature type="compositionally biased region" description="Low complexity" evidence="1">
    <location>
        <begin position="59"/>
        <end position="76"/>
    </location>
</feature>
<evidence type="ECO:0000256" key="1">
    <source>
        <dbReference type="SAM" id="MobiDB-lite"/>
    </source>
</evidence>
<organism evidence="2 3">
    <name type="scientific">Caenorhabditis briggsae</name>
    <dbReference type="NCBI Taxonomy" id="6238"/>
    <lineage>
        <taxon>Eukaryota</taxon>
        <taxon>Metazoa</taxon>
        <taxon>Ecdysozoa</taxon>
        <taxon>Nematoda</taxon>
        <taxon>Chromadorea</taxon>
        <taxon>Rhabditida</taxon>
        <taxon>Rhabditina</taxon>
        <taxon>Rhabditomorpha</taxon>
        <taxon>Rhabditoidea</taxon>
        <taxon>Rhabditidae</taxon>
        <taxon>Peloderinae</taxon>
        <taxon>Caenorhabditis</taxon>
    </lineage>
</organism>
<reference evidence="2 3" key="1">
    <citation type="submission" date="2022-05" db="EMBL/GenBank/DDBJ databases">
        <title>Chromosome-level reference genomes for two strains of Caenorhabditis briggsae: an improved platform for comparative genomics.</title>
        <authorList>
            <person name="Stevens L."/>
            <person name="Andersen E.C."/>
        </authorList>
    </citation>
    <scope>NUCLEOTIDE SEQUENCE [LARGE SCALE GENOMIC DNA]</scope>
    <source>
        <strain evidence="2">QX1410_ONT</strain>
        <tissue evidence="2">Whole-organism</tissue>
    </source>
</reference>
<protein>
    <submittedName>
        <fullName evidence="2">Uncharacterized protein</fullName>
    </submittedName>
</protein>
<dbReference type="EMBL" id="CP090891">
    <property type="protein sequence ID" value="ULU11289.1"/>
    <property type="molecule type" value="Genomic_DNA"/>
</dbReference>
<dbReference type="Proteomes" id="UP000827892">
    <property type="component" value="Chromosome I"/>
</dbReference>
<sequence length="117" mass="12891">MFASSILLFITPFNVLINNNGKLMMDTSSLWVTILSIFHDSGVFDKSNHSQEIRAPMRPRSASSQTSSPPTAATISYHSESSRNRKDDDTTVSMEMHIASIIQDFAVGDTVTSKLHA</sequence>
<proteinExistence type="predicted"/>
<evidence type="ECO:0000313" key="2">
    <source>
        <dbReference type="EMBL" id="ULU11289.1"/>
    </source>
</evidence>
<name>A0AAE9DUU3_CAEBR</name>
<accession>A0AAE9DUU3</accession>
<feature type="compositionally biased region" description="Basic and acidic residues" evidence="1">
    <location>
        <begin position="80"/>
        <end position="89"/>
    </location>
</feature>
<feature type="region of interest" description="Disordered" evidence="1">
    <location>
        <begin position="49"/>
        <end position="90"/>
    </location>
</feature>
<gene>
    <name evidence="2" type="ORF">L3Y34_015038</name>
</gene>
<evidence type="ECO:0000313" key="3">
    <source>
        <dbReference type="Proteomes" id="UP000827892"/>
    </source>
</evidence>